<dbReference type="AlphaFoldDB" id="A0A835VBK7"/>
<evidence type="ECO:0000313" key="3">
    <source>
        <dbReference type="Proteomes" id="UP000639772"/>
    </source>
</evidence>
<protein>
    <submittedName>
        <fullName evidence="2">Uncharacterized protein</fullName>
    </submittedName>
</protein>
<proteinExistence type="predicted"/>
<name>A0A835VBK7_VANPL</name>
<accession>A0A835VBK7</accession>
<organism evidence="2 3">
    <name type="scientific">Vanilla planifolia</name>
    <name type="common">Vanilla</name>
    <dbReference type="NCBI Taxonomy" id="51239"/>
    <lineage>
        <taxon>Eukaryota</taxon>
        <taxon>Viridiplantae</taxon>
        <taxon>Streptophyta</taxon>
        <taxon>Embryophyta</taxon>
        <taxon>Tracheophyta</taxon>
        <taxon>Spermatophyta</taxon>
        <taxon>Magnoliopsida</taxon>
        <taxon>Liliopsida</taxon>
        <taxon>Asparagales</taxon>
        <taxon>Orchidaceae</taxon>
        <taxon>Vanilloideae</taxon>
        <taxon>Vanilleae</taxon>
        <taxon>Vanilla</taxon>
    </lineage>
</organism>
<reference evidence="2 3" key="1">
    <citation type="journal article" date="2020" name="Nat. Food">
        <title>A phased Vanilla planifolia genome enables genetic improvement of flavour and production.</title>
        <authorList>
            <person name="Hasing T."/>
            <person name="Tang H."/>
            <person name="Brym M."/>
            <person name="Khazi F."/>
            <person name="Huang T."/>
            <person name="Chambers A.H."/>
        </authorList>
    </citation>
    <scope>NUCLEOTIDE SEQUENCE [LARGE SCALE GENOMIC DNA]</scope>
    <source>
        <tissue evidence="2">Leaf</tissue>
    </source>
</reference>
<dbReference type="Proteomes" id="UP000639772">
    <property type="component" value="Chromosome 3"/>
</dbReference>
<gene>
    <name evidence="2" type="ORF">HPP92_007134</name>
</gene>
<dbReference type="EMBL" id="JADCNM010000003">
    <property type="protein sequence ID" value="KAG0490271.1"/>
    <property type="molecule type" value="Genomic_DNA"/>
</dbReference>
<evidence type="ECO:0000313" key="2">
    <source>
        <dbReference type="EMBL" id="KAG0490271.1"/>
    </source>
</evidence>
<feature type="region of interest" description="Disordered" evidence="1">
    <location>
        <begin position="1"/>
        <end position="27"/>
    </location>
</feature>
<sequence length="110" mass="11983">MGCCSSKSKATQGPNTEAPLVSDDSKEHVTNYVDSEIKEAKAEIATTEKGEKKRETVAINISEKVEAKVSANEVLIPGTNDANEEETTSQTQKVVEKDKKEVERKEAFPA</sequence>
<feature type="region of interest" description="Disordered" evidence="1">
    <location>
        <begin position="77"/>
        <end position="110"/>
    </location>
</feature>
<feature type="compositionally biased region" description="Basic and acidic residues" evidence="1">
    <location>
        <begin position="94"/>
        <end position="110"/>
    </location>
</feature>
<comment type="caution">
    <text evidence="2">The sequence shown here is derived from an EMBL/GenBank/DDBJ whole genome shotgun (WGS) entry which is preliminary data.</text>
</comment>
<evidence type="ECO:0000256" key="1">
    <source>
        <dbReference type="SAM" id="MobiDB-lite"/>
    </source>
</evidence>
<feature type="compositionally biased region" description="Polar residues" evidence="1">
    <location>
        <begin position="1"/>
        <end position="15"/>
    </location>
</feature>